<evidence type="ECO:0000313" key="3">
    <source>
        <dbReference type="Proteomes" id="UP000282321"/>
    </source>
</evidence>
<dbReference type="InterPro" id="IPR029063">
    <property type="entry name" value="SAM-dependent_MTases_sf"/>
</dbReference>
<dbReference type="Gene3D" id="3.40.50.150">
    <property type="entry name" value="Vaccinia Virus protein VP39"/>
    <property type="match status" value="1"/>
</dbReference>
<dbReference type="CDD" id="cd02440">
    <property type="entry name" value="AdoMet_MTases"/>
    <property type="match status" value="1"/>
</dbReference>
<accession>A0A660S7C0</accession>
<dbReference type="Proteomes" id="UP000282321">
    <property type="component" value="Unassembled WGS sequence"/>
</dbReference>
<dbReference type="PANTHER" id="PTHR43861">
    <property type="entry name" value="TRANS-ACONITATE 2-METHYLTRANSFERASE-RELATED"/>
    <property type="match status" value="1"/>
</dbReference>
<dbReference type="AlphaFoldDB" id="A0A660S7C0"/>
<feature type="domain" description="Methyltransferase" evidence="1">
    <location>
        <begin position="58"/>
        <end position="157"/>
    </location>
</feature>
<dbReference type="Pfam" id="PF13847">
    <property type="entry name" value="Methyltransf_31"/>
    <property type="match status" value="1"/>
</dbReference>
<protein>
    <recommendedName>
        <fullName evidence="1">Methyltransferase domain-containing protein</fullName>
    </recommendedName>
</protein>
<reference evidence="2 3" key="1">
    <citation type="submission" date="2018-06" db="EMBL/GenBank/DDBJ databases">
        <title>Extensive metabolic versatility and redundancy in microbially diverse, dynamic hydrothermal sediments.</title>
        <authorList>
            <person name="Dombrowski N."/>
            <person name="Teske A."/>
            <person name="Baker B.J."/>
        </authorList>
    </citation>
    <scope>NUCLEOTIDE SEQUENCE [LARGE SCALE GENOMIC DNA]</scope>
    <source>
        <strain evidence="2">B35_G9</strain>
    </source>
</reference>
<dbReference type="InterPro" id="IPR025714">
    <property type="entry name" value="Methyltranfer_dom"/>
</dbReference>
<gene>
    <name evidence="2" type="ORF">DRP44_05355</name>
</gene>
<evidence type="ECO:0000313" key="2">
    <source>
        <dbReference type="EMBL" id="RKX65863.1"/>
    </source>
</evidence>
<name>A0A660S7C0_UNCT6</name>
<evidence type="ECO:0000259" key="1">
    <source>
        <dbReference type="Pfam" id="PF13847"/>
    </source>
</evidence>
<organism evidence="2 3">
    <name type="scientific">candidate division TA06 bacterium</name>
    <dbReference type="NCBI Taxonomy" id="2250710"/>
    <lineage>
        <taxon>Bacteria</taxon>
        <taxon>Bacteria division TA06</taxon>
    </lineage>
</organism>
<sequence length="263" mass="30879">MCPHLLRLMSRKNSEKNIMPYNELAKFYDTLNYDIDYKEWADYIDTLIDNFHPKTPSSILDFACGTGTITSLLYDYGYEIYGLDKSEAMINVAKQKNNNIKFIKNNISDFKIDKKFDVVISTFDSINSITNKKELLNTFTNIHRLLNKDGILIFDINTEYGFKIIDGEFTYTKDNSGIFSVWTLEYDKINKLAELFLTVFERIEGSNYTRNDFLLKERIYSIKELKSLLQKSGFKTLSIFDHLTFKPYKKKSFRVDFVAIKKE</sequence>
<comment type="caution">
    <text evidence="2">The sequence shown here is derived from an EMBL/GenBank/DDBJ whole genome shotgun (WGS) entry which is preliminary data.</text>
</comment>
<dbReference type="SUPFAM" id="SSF53335">
    <property type="entry name" value="S-adenosyl-L-methionine-dependent methyltransferases"/>
    <property type="match status" value="1"/>
</dbReference>
<proteinExistence type="predicted"/>
<dbReference type="EMBL" id="QNBC01000067">
    <property type="protein sequence ID" value="RKX65863.1"/>
    <property type="molecule type" value="Genomic_DNA"/>
</dbReference>
<dbReference type="Gene3D" id="2.20.25.110">
    <property type="entry name" value="S-adenosyl-L-methionine-dependent methyltransferases"/>
    <property type="match status" value="1"/>
</dbReference>